<dbReference type="Gene3D" id="3.40.50.450">
    <property type="match status" value="1"/>
</dbReference>
<dbReference type="PANTHER" id="PTHR43022:SF1">
    <property type="entry name" value="PROTEIN SMF"/>
    <property type="match status" value="1"/>
</dbReference>
<dbReference type="OrthoDB" id="9785707at2"/>
<name>A0A3D8IA50_9HELI</name>
<evidence type="ECO:0000259" key="2">
    <source>
        <dbReference type="Pfam" id="PF02481"/>
    </source>
</evidence>
<sequence>MESLKDFAILPTIPTELSYLGLKQIFYCGNLELLNSRKITIVGTRNPNPYAQNFTQTLARKLTNKGAVIVSGGALGIDIIAHKYALPNTIMVSPASLDIIYPRTNAKIIQQIYRDALILSPFDSPYSPRAFSFLERNKLVVSLGEYVIIPQADLESGSMRSANYALKLGKQIFVPPHQIGQSQGTQSLAQEGKAQVIWDIDEFVELLGFQEECKQDSANQTIAVKDEVLEFCKGNPLFEEAFLKFGAVLFEYELEGKICRHNGRIEVQ</sequence>
<evidence type="ECO:0000313" key="3">
    <source>
        <dbReference type="EMBL" id="RDU61925.1"/>
    </source>
</evidence>
<dbReference type="InterPro" id="IPR057666">
    <property type="entry name" value="DrpA_SLOG"/>
</dbReference>
<keyword evidence="4" id="KW-1185">Reference proteome</keyword>
<protein>
    <submittedName>
        <fullName evidence="3">DNA processing protein DprA</fullName>
    </submittedName>
</protein>
<dbReference type="InterPro" id="IPR003488">
    <property type="entry name" value="DprA"/>
</dbReference>
<dbReference type="EMBL" id="NXLS01000010">
    <property type="protein sequence ID" value="RDU61925.1"/>
    <property type="molecule type" value="Genomic_DNA"/>
</dbReference>
<dbReference type="AlphaFoldDB" id="A0A3D8IA50"/>
<accession>A0A3D8IA50</accession>
<dbReference type="GO" id="GO:0009294">
    <property type="term" value="P:DNA-mediated transformation"/>
    <property type="evidence" value="ECO:0007669"/>
    <property type="project" value="InterPro"/>
</dbReference>
<gene>
    <name evidence="3" type="ORF">CQA43_08445</name>
</gene>
<feature type="domain" description="Smf/DprA SLOG" evidence="2">
    <location>
        <begin position="24"/>
        <end position="207"/>
    </location>
</feature>
<organism evidence="3 4">
    <name type="scientific">Helicobacter ganmani</name>
    <dbReference type="NCBI Taxonomy" id="60246"/>
    <lineage>
        <taxon>Bacteria</taxon>
        <taxon>Pseudomonadati</taxon>
        <taxon>Campylobacterota</taxon>
        <taxon>Epsilonproteobacteria</taxon>
        <taxon>Campylobacterales</taxon>
        <taxon>Helicobacteraceae</taxon>
        <taxon>Helicobacter</taxon>
    </lineage>
</organism>
<dbReference type="RefSeq" id="WP_115552160.1">
    <property type="nucleotide sequence ID" value="NZ_CAONBV010000020.1"/>
</dbReference>
<dbReference type="GeneID" id="82536307"/>
<comment type="caution">
    <text evidence="3">The sequence shown here is derived from an EMBL/GenBank/DDBJ whole genome shotgun (WGS) entry which is preliminary data.</text>
</comment>
<proteinExistence type="inferred from homology"/>
<dbReference type="SUPFAM" id="SSF102405">
    <property type="entry name" value="MCP/YpsA-like"/>
    <property type="match status" value="1"/>
</dbReference>
<dbReference type="PANTHER" id="PTHR43022">
    <property type="entry name" value="PROTEIN SMF"/>
    <property type="match status" value="1"/>
</dbReference>
<reference evidence="3 4" key="1">
    <citation type="submission" date="2018-04" db="EMBL/GenBank/DDBJ databases">
        <title>Novel Campyloabacter and Helicobacter Species and Strains.</title>
        <authorList>
            <person name="Mannion A.J."/>
            <person name="Shen Z."/>
            <person name="Fox J.G."/>
        </authorList>
    </citation>
    <scope>NUCLEOTIDE SEQUENCE [LARGE SCALE GENOMIC DNA]</scope>
    <source>
        <strain evidence="3 4">MIT 99-5101</strain>
    </source>
</reference>
<evidence type="ECO:0000256" key="1">
    <source>
        <dbReference type="ARBA" id="ARBA00006525"/>
    </source>
</evidence>
<evidence type="ECO:0000313" key="4">
    <source>
        <dbReference type="Proteomes" id="UP000256650"/>
    </source>
</evidence>
<dbReference type="Proteomes" id="UP000256650">
    <property type="component" value="Unassembled WGS sequence"/>
</dbReference>
<comment type="similarity">
    <text evidence="1">Belongs to the DprA/Smf family.</text>
</comment>
<dbReference type="Pfam" id="PF02481">
    <property type="entry name" value="DNA_processg_A"/>
    <property type="match status" value="1"/>
</dbReference>